<feature type="region of interest" description="Disordered" evidence="1">
    <location>
        <begin position="27"/>
        <end position="53"/>
    </location>
</feature>
<feature type="compositionally biased region" description="Basic and acidic residues" evidence="1">
    <location>
        <begin position="378"/>
        <end position="388"/>
    </location>
</feature>
<gene>
    <name evidence="2" type="ORF">Smic_32970</name>
</gene>
<protein>
    <submittedName>
        <fullName evidence="2">Uncharacterized protein</fullName>
    </submittedName>
</protein>
<evidence type="ECO:0000313" key="3">
    <source>
        <dbReference type="Proteomes" id="UP000498740"/>
    </source>
</evidence>
<feature type="region of interest" description="Disordered" evidence="1">
    <location>
        <begin position="173"/>
        <end position="199"/>
    </location>
</feature>
<sequence>MWTSPTTGSGKRRAVISRMVRGKARTWGYVSGSGPDADADPDPGPDSGAGKPQILRYAARGPGAAGVAGRVRRSVGRVAPGRPGCLNGEVTAPRTREALREVTALTPQQALAADPQHLAVDGGGVGLGEPGDGFGHIDRKAALGEGVHAAARLADEERYGGRHLRLDEAGRDRVDGDAVVGGGARPERADEPDDPGLAGGVVGLPGVARDARDGGRGDDPAAARDDARLEQLVGGAEHAVQVDLDHRCPAVGGHVGEAAVAGDARVVDEDAEPVGRRCGDAVGGVGCGDVQGEGGGAEPVGGAFQLFPRPRHVQGDDPGPVAGEHRGDGRADAPGGPGDQGGAAGERGGRVGGGAGAGGGGGGGELDDLAADVGGPGESRKRSVDSAA</sequence>
<feature type="compositionally biased region" description="Gly residues" evidence="1">
    <location>
        <begin position="335"/>
        <end position="364"/>
    </location>
</feature>
<feature type="region of interest" description="Disordered" evidence="1">
    <location>
        <begin position="293"/>
        <end position="388"/>
    </location>
</feature>
<evidence type="ECO:0000256" key="1">
    <source>
        <dbReference type="SAM" id="MobiDB-lite"/>
    </source>
</evidence>
<dbReference type="Proteomes" id="UP000498740">
    <property type="component" value="Unassembled WGS sequence"/>
</dbReference>
<dbReference type="AlphaFoldDB" id="A0A7J0CQG5"/>
<evidence type="ECO:0000313" key="2">
    <source>
        <dbReference type="EMBL" id="GFN04741.1"/>
    </source>
</evidence>
<proteinExistence type="predicted"/>
<accession>A0A7J0CQG5</accession>
<dbReference type="EMBL" id="BLWD01000001">
    <property type="protein sequence ID" value="GFN04741.1"/>
    <property type="molecule type" value="Genomic_DNA"/>
</dbReference>
<organism evidence="2 3">
    <name type="scientific">Streptomyces microflavus</name>
    <name type="common">Streptomyces lipmanii</name>
    <dbReference type="NCBI Taxonomy" id="1919"/>
    <lineage>
        <taxon>Bacteria</taxon>
        <taxon>Bacillati</taxon>
        <taxon>Actinomycetota</taxon>
        <taxon>Actinomycetes</taxon>
        <taxon>Kitasatosporales</taxon>
        <taxon>Streptomycetaceae</taxon>
        <taxon>Streptomyces</taxon>
    </lineage>
</organism>
<name>A0A7J0CQG5_STRMI</name>
<reference evidence="2 3" key="1">
    <citation type="submission" date="2020-05" db="EMBL/GenBank/DDBJ databases">
        <title>Whole genome shotgun sequence of Streptomyces microflavus NBRC 13062.</title>
        <authorList>
            <person name="Komaki H."/>
            <person name="Tamura T."/>
        </authorList>
    </citation>
    <scope>NUCLEOTIDE SEQUENCE [LARGE SCALE GENOMIC DNA]</scope>
    <source>
        <strain evidence="2 3">NBRC 13062</strain>
    </source>
</reference>
<comment type="caution">
    <text evidence="2">The sequence shown here is derived from an EMBL/GenBank/DDBJ whole genome shotgun (WGS) entry which is preliminary data.</text>
</comment>